<comment type="caution">
    <text evidence="6">The sequence shown here is derived from an EMBL/GenBank/DDBJ whole genome shotgun (WGS) entry which is preliminary data.</text>
</comment>
<evidence type="ECO:0000256" key="4">
    <source>
        <dbReference type="PROSITE-ProRule" id="PRU00335"/>
    </source>
</evidence>
<dbReference type="InterPro" id="IPR001647">
    <property type="entry name" value="HTH_TetR"/>
</dbReference>
<dbReference type="PROSITE" id="PS50977">
    <property type="entry name" value="HTH_TETR_2"/>
    <property type="match status" value="1"/>
</dbReference>
<sequence length="261" mass="27325">MRLVGREQRLGRPGAGGQIVNGAGHDRLPCSEYDLAKRLRNVYSVSIMASDANTVNIESDAAVKARGYHHGDLGAALVDCGMRLLESGDAESLSLRAVAREAGVSATAVYRHFADKAALLRALAREGLDQLAQNQRNAMMHAGGGAAGLDASGAAYVRFAVARPQLFRMIMSNIAVANGDVIDQTAAAPERVSGAMRQLRDAIAALAPPGTSAEEVRVIAARSWAQVHGLAMLILDGQLPADDALIDAVVKGRTLLPQGKG</sequence>
<dbReference type="InterPro" id="IPR009057">
    <property type="entry name" value="Homeodomain-like_sf"/>
</dbReference>
<dbReference type="GO" id="GO:0003700">
    <property type="term" value="F:DNA-binding transcription factor activity"/>
    <property type="evidence" value="ECO:0007669"/>
    <property type="project" value="TreeGrafter"/>
</dbReference>
<dbReference type="PANTHER" id="PTHR30055:SF220">
    <property type="entry name" value="TETR-FAMILY REGULATORY PROTEIN"/>
    <property type="match status" value="1"/>
</dbReference>
<name>A0A4Y9EQA5_9SPHN</name>
<dbReference type="Pfam" id="PF13305">
    <property type="entry name" value="TetR_C_33"/>
    <property type="match status" value="1"/>
</dbReference>
<feature type="domain" description="HTH tetR-type" evidence="5">
    <location>
        <begin position="71"/>
        <end position="131"/>
    </location>
</feature>
<dbReference type="EMBL" id="SIHO01000001">
    <property type="protein sequence ID" value="TFU05791.1"/>
    <property type="molecule type" value="Genomic_DNA"/>
</dbReference>
<dbReference type="Proteomes" id="UP000297737">
    <property type="component" value="Unassembled WGS sequence"/>
</dbReference>
<accession>A0A4Y9EQA5</accession>
<dbReference type="InterPro" id="IPR025996">
    <property type="entry name" value="MT1864/Rv1816-like_C"/>
</dbReference>
<dbReference type="InterPro" id="IPR036271">
    <property type="entry name" value="Tet_transcr_reg_TetR-rel_C_sf"/>
</dbReference>
<dbReference type="AlphaFoldDB" id="A0A4Y9EQA5"/>
<keyword evidence="3" id="KW-0804">Transcription</keyword>
<dbReference type="Gene3D" id="1.10.357.10">
    <property type="entry name" value="Tetracycline Repressor, domain 2"/>
    <property type="match status" value="1"/>
</dbReference>
<dbReference type="SUPFAM" id="SSF46689">
    <property type="entry name" value="Homeodomain-like"/>
    <property type="match status" value="1"/>
</dbReference>
<dbReference type="SUPFAM" id="SSF48498">
    <property type="entry name" value="Tetracyclin repressor-like, C-terminal domain"/>
    <property type="match status" value="1"/>
</dbReference>
<organism evidence="6 7">
    <name type="scientific">Glacieibacterium arshaanense</name>
    <dbReference type="NCBI Taxonomy" id="2511025"/>
    <lineage>
        <taxon>Bacteria</taxon>
        <taxon>Pseudomonadati</taxon>
        <taxon>Pseudomonadota</taxon>
        <taxon>Alphaproteobacteria</taxon>
        <taxon>Sphingomonadales</taxon>
        <taxon>Sphingosinicellaceae</taxon>
        <taxon>Glacieibacterium</taxon>
    </lineage>
</organism>
<proteinExistence type="predicted"/>
<evidence type="ECO:0000256" key="1">
    <source>
        <dbReference type="ARBA" id="ARBA00023015"/>
    </source>
</evidence>
<dbReference type="GO" id="GO:0000976">
    <property type="term" value="F:transcription cis-regulatory region binding"/>
    <property type="evidence" value="ECO:0007669"/>
    <property type="project" value="TreeGrafter"/>
</dbReference>
<dbReference type="InterPro" id="IPR050109">
    <property type="entry name" value="HTH-type_TetR-like_transc_reg"/>
</dbReference>
<dbReference type="Pfam" id="PF00440">
    <property type="entry name" value="TetR_N"/>
    <property type="match status" value="1"/>
</dbReference>
<feature type="DNA-binding region" description="H-T-H motif" evidence="4">
    <location>
        <begin position="94"/>
        <end position="113"/>
    </location>
</feature>
<evidence type="ECO:0000256" key="2">
    <source>
        <dbReference type="ARBA" id="ARBA00023125"/>
    </source>
</evidence>
<keyword evidence="2 4" id="KW-0238">DNA-binding</keyword>
<reference evidence="6 7" key="1">
    <citation type="submission" date="2019-02" db="EMBL/GenBank/DDBJ databases">
        <title>Polymorphobacter sp. isolated from the lake at the Tibet of China.</title>
        <authorList>
            <person name="Li A."/>
        </authorList>
    </citation>
    <scope>NUCLEOTIDE SEQUENCE [LARGE SCALE GENOMIC DNA]</scope>
    <source>
        <strain evidence="6 7">DJ1R-1</strain>
    </source>
</reference>
<evidence type="ECO:0000259" key="5">
    <source>
        <dbReference type="PROSITE" id="PS50977"/>
    </source>
</evidence>
<evidence type="ECO:0000256" key="3">
    <source>
        <dbReference type="ARBA" id="ARBA00023163"/>
    </source>
</evidence>
<evidence type="ECO:0000313" key="7">
    <source>
        <dbReference type="Proteomes" id="UP000297737"/>
    </source>
</evidence>
<gene>
    <name evidence="6" type="ORF">EUV02_01840</name>
</gene>
<protein>
    <submittedName>
        <fullName evidence="6">TetR/AcrR family transcriptional regulator</fullName>
    </submittedName>
</protein>
<keyword evidence="7" id="KW-1185">Reference proteome</keyword>
<evidence type="ECO:0000313" key="6">
    <source>
        <dbReference type="EMBL" id="TFU05791.1"/>
    </source>
</evidence>
<keyword evidence="1" id="KW-0805">Transcription regulation</keyword>
<dbReference type="OrthoDB" id="7056813at2"/>
<dbReference type="PANTHER" id="PTHR30055">
    <property type="entry name" value="HTH-TYPE TRANSCRIPTIONAL REGULATOR RUTR"/>
    <property type="match status" value="1"/>
</dbReference>